<sequence>MLAQIEPVLAAKLRLELRADIQRELDTLNVRAGDQGWRVPPTGPSLPSDAPFMEHSTCAAVDLTHPRYLEICDMLHETPRWHRKQWEWVFIIHHLLASGLVVPGSRGLGFGVGREQLPALFASFGAEVVATDAPGDEMGWRETNEHSSSRDQLRAPWIVSDEDFDRLVTHRPADMNAIPSDLTRFDFTWSSCCFEHLGSLQAGMDFVVNSVERLRPGGIAVHTTEYNVASNDETLTDGPTVLYRRRDFEELIERLRSLGHQPMPFVVSPNTHLVDHHVDVPPYALPHMKLLLAGHITTSAGIMVRHR</sequence>
<dbReference type="EMBL" id="JAVDTT010000004">
    <property type="protein sequence ID" value="MDR6842832.1"/>
    <property type="molecule type" value="Genomic_DNA"/>
</dbReference>
<evidence type="ECO:0000313" key="2">
    <source>
        <dbReference type="Proteomes" id="UP001254759"/>
    </source>
</evidence>
<gene>
    <name evidence="1" type="ORF">J2W94_003137</name>
</gene>
<reference evidence="1 2" key="1">
    <citation type="submission" date="2023-07" db="EMBL/GenBank/DDBJ databases">
        <title>Sorghum-associated microbial communities from plants grown in Nebraska, USA.</title>
        <authorList>
            <person name="Schachtman D."/>
        </authorList>
    </citation>
    <scope>NUCLEOTIDE SEQUENCE [LARGE SCALE GENOMIC DNA]</scope>
    <source>
        <strain evidence="1 2">BE107</strain>
    </source>
</reference>
<accession>A0ABU1RW61</accession>
<protein>
    <recommendedName>
        <fullName evidence="3">Methyltransferase type 11 domain-containing protein</fullName>
    </recommendedName>
</protein>
<organism evidence="1 2">
    <name type="scientific">Pseudoxanthomonas sacheonensis</name>
    <dbReference type="NCBI Taxonomy" id="443615"/>
    <lineage>
        <taxon>Bacteria</taxon>
        <taxon>Pseudomonadati</taxon>
        <taxon>Pseudomonadota</taxon>
        <taxon>Gammaproteobacteria</taxon>
        <taxon>Lysobacterales</taxon>
        <taxon>Lysobacteraceae</taxon>
        <taxon>Pseudoxanthomonas</taxon>
    </lineage>
</organism>
<evidence type="ECO:0000313" key="1">
    <source>
        <dbReference type="EMBL" id="MDR6842832.1"/>
    </source>
</evidence>
<dbReference type="SUPFAM" id="SSF53335">
    <property type="entry name" value="S-adenosyl-L-methionine-dependent methyltransferases"/>
    <property type="match status" value="1"/>
</dbReference>
<dbReference type="Proteomes" id="UP001254759">
    <property type="component" value="Unassembled WGS sequence"/>
</dbReference>
<dbReference type="RefSeq" id="WP_310095423.1">
    <property type="nucleotide sequence ID" value="NZ_JAVDTT010000004.1"/>
</dbReference>
<evidence type="ECO:0008006" key="3">
    <source>
        <dbReference type="Google" id="ProtNLM"/>
    </source>
</evidence>
<dbReference type="Gene3D" id="3.40.50.150">
    <property type="entry name" value="Vaccinia Virus protein VP39"/>
    <property type="match status" value="1"/>
</dbReference>
<name>A0ABU1RW61_9GAMM</name>
<proteinExistence type="predicted"/>
<comment type="caution">
    <text evidence="1">The sequence shown here is derived from an EMBL/GenBank/DDBJ whole genome shotgun (WGS) entry which is preliminary data.</text>
</comment>
<keyword evidence="2" id="KW-1185">Reference proteome</keyword>
<dbReference type="InterPro" id="IPR029063">
    <property type="entry name" value="SAM-dependent_MTases_sf"/>
</dbReference>